<dbReference type="RefSeq" id="WP_148337974.1">
    <property type="nucleotide sequence ID" value="NZ_LR699119.1"/>
</dbReference>
<evidence type="ECO:0000256" key="3">
    <source>
        <dbReference type="SAM" id="Phobius"/>
    </source>
</evidence>
<evidence type="ECO:0000256" key="2">
    <source>
        <dbReference type="SAM" id="MobiDB-lite"/>
    </source>
</evidence>
<reference evidence="4 5" key="1">
    <citation type="submission" date="2019-08" db="EMBL/GenBank/DDBJ databases">
        <authorList>
            <person name="Guy L."/>
        </authorList>
    </citation>
    <scope>NUCLEOTIDE SEQUENCE [LARGE SCALE GENOMIC DNA]</scope>
    <source>
        <strain evidence="4 5">SGT-108</strain>
    </source>
</reference>
<evidence type="ECO:0000313" key="4">
    <source>
        <dbReference type="EMBL" id="VVC75037.1"/>
    </source>
</evidence>
<feature type="transmembrane region" description="Helical" evidence="3">
    <location>
        <begin position="325"/>
        <end position="348"/>
    </location>
</feature>
<accession>A0A5E4PF37</accession>
<keyword evidence="3" id="KW-1133">Transmembrane helix</keyword>
<dbReference type="Proteomes" id="UP000324194">
    <property type="component" value="Chromosome 1"/>
</dbReference>
<feature type="compositionally biased region" description="Basic and acidic residues" evidence="2">
    <location>
        <begin position="1"/>
        <end position="14"/>
    </location>
</feature>
<dbReference type="KEGG" id="asip:AQUSIP_03120"/>
<sequence>MTENRNDRLSDEARRRHSLSVDEDAREIEEERQRLLAPRQPLLRSAHPADDGHGHPVEPLQVEPAQLKSAKRHLAFPTRQRLGGYAMKILWGVLLGAGTLVGIMALVPTAHFLIIGLLAAGAIAYTAKTVWDIRKKHQEEKHLTSEVNRLVDESMDEFQRNTDIDMLETLVDSLESHAAVKPDREMLYAHVCEMEESLNRLKPLAAVKKTMDPDNPHTPAARYETYLRTHDVEQRIRSCKARIDRLRDVPGSAHQEHHRHIARVTPVKAEKGWFHSPRVFFQKLGNRALDFLGGATAGVAIGVGIMSFVAGAAAAGALLSNPVGWAMLGIIAGAVAVGTLAVVINYTVSRAQQKKIDSLSTTKAGLENTQTGLRKINTSMRQMLQIQQHAANAYQHEQRALNLEHDKNLLLAETQEVRNTTLRIMDELHHERERFTAVDREKNVLAEQHEQALREAELHRRELQAAEDAKRELVLQHERVLRDAEERQRQLDLAERAKRELESRHEQAVREAEARQKLLEAAELAKRELEARHQQELKEAAERVAKLQAEAELATAKAREAELRAEQVLREKEAAESRKGTAPKDS</sequence>
<gene>
    <name evidence="4" type="ORF">AQUSIP_03120</name>
</gene>
<dbReference type="AlphaFoldDB" id="A0A5E4PF37"/>
<protein>
    <submittedName>
        <fullName evidence="4">Uncharacterized protein</fullName>
    </submittedName>
</protein>
<name>A0A5E4PF37_9COXI</name>
<feature type="transmembrane region" description="Helical" evidence="3">
    <location>
        <begin position="89"/>
        <end position="107"/>
    </location>
</feature>
<proteinExistence type="predicted"/>
<feature type="compositionally biased region" description="Low complexity" evidence="2">
    <location>
        <begin position="35"/>
        <end position="44"/>
    </location>
</feature>
<organism evidence="4 5">
    <name type="scientific">Aquicella siphonis</name>
    <dbReference type="NCBI Taxonomy" id="254247"/>
    <lineage>
        <taxon>Bacteria</taxon>
        <taxon>Pseudomonadati</taxon>
        <taxon>Pseudomonadota</taxon>
        <taxon>Gammaproteobacteria</taxon>
        <taxon>Legionellales</taxon>
        <taxon>Coxiellaceae</taxon>
        <taxon>Aquicella</taxon>
    </lineage>
</organism>
<feature type="region of interest" description="Disordered" evidence="2">
    <location>
        <begin position="1"/>
        <end position="59"/>
    </location>
</feature>
<keyword evidence="5" id="KW-1185">Reference proteome</keyword>
<feature type="compositionally biased region" description="Basic and acidic residues" evidence="2">
    <location>
        <begin position="47"/>
        <end position="56"/>
    </location>
</feature>
<feature type="coiled-coil region" evidence="1">
    <location>
        <begin position="442"/>
        <end position="578"/>
    </location>
</feature>
<keyword evidence="3" id="KW-0472">Membrane</keyword>
<evidence type="ECO:0000256" key="1">
    <source>
        <dbReference type="SAM" id="Coils"/>
    </source>
</evidence>
<keyword evidence="3" id="KW-0812">Transmembrane</keyword>
<dbReference type="EMBL" id="LR699119">
    <property type="protein sequence ID" value="VVC75037.1"/>
    <property type="molecule type" value="Genomic_DNA"/>
</dbReference>
<feature type="transmembrane region" description="Helical" evidence="3">
    <location>
        <begin position="113"/>
        <end position="131"/>
    </location>
</feature>
<feature type="transmembrane region" description="Helical" evidence="3">
    <location>
        <begin position="291"/>
        <end position="319"/>
    </location>
</feature>
<keyword evidence="1" id="KW-0175">Coiled coil</keyword>
<evidence type="ECO:0000313" key="5">
    <source>
        <dbReference type="Proteomes" id="UP000324194"/>
    </source>
</evidence>